<name>A0ABS0PBF5_9BRAD</name>
<evidence type="ECO:0000259" key="6">
    <source>
        <dbReference type="Pfam" id="PF04055"/>
    </source>
</evidence>
<evidence type="ECO:0000259" key="7">
    <source>
        <dbReference type="Pfam" id="PF13186"/>
    </source>
</evidence>
<keyword evidence="9" id="KW-1185">Reference proteome</keyword>
<dbReference type="SFLD" id="SFLDS00029">
    <property type="entry name" value="Radical_SAM"/>
    <property type="match status" value="1"/>
</dbReference>
<accession>A0ABS0PBF5</accession>
<dbReference type="SFLD" id="SFLDG01067">
    <property type="entry name" value="SPASM/twitch_domain_containing"/>
    <property type="match status" value="1"/>
</dbReference>
<keyword evidence="5" id="KW-0411">Iron-sulfur</keyword>
<protein>
    <submittedName>
        <fullName evidence="8">Radical SAM protein</fullName>
    </submittedName>
</protein>
<dbReference type="PANTHER" id="PTHR11228:SF7">
    <property type="entry name" value="PQQA PEPTIDE CYCLASE"/>
    <property type="match status" value="1"/>
</dbReference>
<evidence type="ECO:0000313" key="9">
    <source>
        <dbReference type="Proteomes" id="UP001194539"/>
    </source>
</evidence>
<comment type="caution">
    <text evidence="8">The sequence shown here is derived from an EMBL/GenBank/DDBJ whole genome shotgun (WGS) entry which is preliminary data.</text>
</comment>
<dbReference type="Proteomes" id="UP001194539">
    <property type="component" value="Unassembled WGS sequence"/>
</dbReference>
<sequence length="342" mass="37854">MPVDGSLPIVFNHARICVSFYCNLHCEHCYVPEEYRDQYKRLLEPSQLSIEEMTEFVDLLVDKYSLKKVSLTGGEPLLKRVFPRSAAVMAHANKRGLQVQLNTGGLGQVPVYDVVSFFDDREKLTFQFSFDGAKRNTVDRFRGKAGVYDSALRQMAEAANCGALVQARMTANRHNIGEALDAYRLLSSIGVYSFRVKPMFASGVALGNEDALLGSADEIRELQEALMEIAAQPSSARLELPPPIFVDTSQPRPNVRYTECDCGATAVYLSTNGDLYPCSFVVGDPDSQEFLLGNIRSPEFDLENVWRTSPALKKFRANSGCGQCPSQVALLKNIENRALACA</sequence>
<dbReference type="Pfam" id="PF13186">
    <property type="entry name" value="SPASM"/>
    <property type="match status" value="1"/>
</dbReference>
<dbReference type="Pfam" id="PF04055">
    <property type="entry name" value="Radical_SAM"/>
    <property type="match status" value="1"/>
</dbReference>
<feature type="domain" description="Radical SAM core" evidence="6">
    <location>
        <begin position="18"/>
        <end position="163"/>
    </location>
</feature>
<evidence type="ECO:0000256" key="4">
    <source>
        <dbReference type="ARBA" id="ARBA00023004"/>
    </source>
</evidence>
<evidence type="ECO:0000256" key="3">
    <source>
        <dbReference type="ARBA" id="ARBA00022723"/>
    </source>
</evidence>
<gene>
    <name evidence="8" type="ORF">H1B27_30780</name>
</gene>
<evidence type="ECO:0000256" key="1">
    <source>
        <dbReference type="ARBA" id="ARBA00001966"/>
    </source>
</evidence>
<dbReference type="Gene3D" id="3.20.20.70">
    <property type="entry name" value="Aldolase class I"/>
    <property type="match status" value="1"/>
</dbReference>
<dbReference type="PANTHER" id="PTHR11228">
    <property type="entry name" value="RADICAL SAM DOMAIN PROTEIN"/>
    <property type="match status" value="1"/>
</dbReference>
<organism evidence="8 9">
    <name type="scientific">Bradyrhizobium diversitatis</name>
    <dbReference type="NCBI Taxonomy" id="2755406"/>
    <lineage>
        <taxon>Bacteria</taxon>
        <taxon>Pseudomonadati</taxon>
        <taxon>Pseudomonadota</taxon>
        <taxon>Alphaproteobacteria</taxon>
        <taxon>Hyphomicrobiales</taxon>
        <taxon>Nitrobacteraceae</taxon>
        <taxon>Bradyrhizobium</taxon>
    </lineage>
</organism>
<keyword evidence="3" id="KW-0479">Metal-binding</keyword>
<dbReference type="CDD" id="cd21109">
    <property type="entry name" value="SPASM"/>
    <property type="match status" value="1"/>
</dbReference>
<dbReference type="CDD" id="cd01335">
    <property type="entry name" value="Radical_SAM"/>
    <property type="match status" value="1"/>
</dbReference>
<proteinExistence type="predicted"/>
<dbReference type="SFLD" id="SFLDG01386">
    <property type="entry name" value="main_SPASM_domain-containing"/>
    <property type="match status" value="1"/>
</dbReference>
<keyword evidence="4" id="KW-0408">Iron</keyword>
<dbReference type="InterPro" id="IPR058240">
    <property type="entry name" value="rSAM_sf"/>
</dbReference>
<reference evidence="8 9" key="1">
    <citation type="submission" date="2020-07" db="EMBL/GenBank/DDBJ databases">
        <title>Bradyrhizobium diversity isolated from nodules of indigenous legumes of Western Australia.</title>
        <authorList>
            <person name="Klepa M.S."/>
        </authorList>
    </citation>
    <scope>NUCLEOTIDE SEQUENCE [LARGE SCALE GENOMIC DNA]</scope>
    <source>
        <strain evidence="8 9">CNPSo 4019</strain>
    </source>
</reference>
<feature type="domain" description="4Fe4S-binding SPASM" evidence="7">
    <location>
        <begin position="260"/>
        <end position="325"/>
    </location>
</feature>
<dbReference type="SUPFAM" id="SSF102114">
    <property type="entry name" value="Radical SAM enzymes"/>
    <property type="match status" value="1"/>
</dbReference>
<comment type="cofactor">
    <cofactor evidence="1">
        <name>[4Fe-4S] cluster</name>
        <dbReference type="ChEBI" id="CHEBI:49883"/>
    </cofactor>
</comment>
<dbReference type="InterPro" id="IPR013785">
    <property type="entry name" value="Aldolase_TIM"/>
</dbReference>
<evidence type="ECO:0000256" key="5">
    <source>
        <dbReference type="ARBA" id="ARBA00023014"/>
    </source>
</evidence>
<evidence type="ECO:0000313" key="8">
    <source>
        <dbReference type="EMBL" id="MBH5390637.1"/>
    </source>
</evidence>
<dbReference type="InterPro" id="IPR023885">
    <property type="entry name" value="4Fe4S-binding_SPASM_dom"/>
</dbReference>
<dbReference type="InterPro" id="IPR007197">
    <property type="entry name" value="rSAM"/>
</dbReference>
<dbReference type="EMBL" id="JACEGD010000035">
    <property type="protein sequence ID" value="MBH5390637.1"/>
    <property type="molecule type" value="Genomic_DNA"/>
</dbReference>
<keyword evidence="2" id="KW-0949">S-adenosyl-L-methionine</keyword>
<dbReference type="RefSeq" id="WP_197968622.1">
    <property type="nucleotide sequence ID" value="NZ_JACEGD010000035.1"/>
</dbReference>
<dbReference type="InterPro" id="IPR050377">
    <property type="entry name" value="Radical_SAM_PqqE_MftC-like"/>
</dbReference>
<evidence type="ECO:0000256" key="2">
    <source>
        <dbReference type="ARBA" id="ARBA00022691"/>
    </source>
</evidence>